<dbReference type="EMBL" id="JAVKPK010000102">
    <property type="protein sequence ID" value="MDR7667192.1"/>
    <property type="molecule type" value="Genomic_DNA"/>
</dbReference>
<organism evidence="1 2">
    <name type="scientific">Methanosarcina baikalica</name>
    <dbReference type="NCBI Taxonomy" id="3073890"/>
    <lineage>
        <taxon>Archaea</taxon>
        <taxon>Methanobacteriati</taxon>
        <taxon>Methanobacteriota</taxon>
        <taxon>Stenosarchaea group</taxon>
        <taxon>Methanomicrobia</taxon>
        <taxon>Methanosarcinales</taxon>
        <taxon>Methanosarcinaceae</taxon>
        <taxon>Methanosarcina</taxon>
    </lineage>
</organism>
<gene>
    <name evidence="1" type="ORF">RG963_15690</name>
</gene>
<protein>
    <submittedName>
        <fullName evidence="1">Uncharacterized protein</fullName>
    </submittedName>
</protein>
<keyword evidence="2" id="KW-1185">Reference proteome</keyword>
<evidence type="ECO:0000313" key="2">
    <source>
        <dbReference type="Proteomes" id="UP001246244"/>
    </source>
</evidence>
<name>A0ABU2D5C9_9EURY</name>
<accession>A0ABU2D5C9</accession>
<comment type="caution">
    <text evidence="1">The sequence shown here is derived from an EMBL/GenBank/DDBJ whole genome shotgun (WGS) entry which is preliminary data.</text>
</comment>
<evidence type="ECO:0000313" key="1">
    <source>
        <dbReference type="EMBL" id="MDR7667192.1"/>
    </source>
</evidence>
<reference evidence="2" key="1">
    <citation type="submission" date="2023-07" db="EMBL/GenBank/DDBJ databases">
        <title>Whole-genome sequencing of a new Methanosarcina sp. Z-7115.</title>
        <authorList>
            <person name="Zhilina T.N."/>
            <person name="Merkel A.Y."/>
        </authorList>
    </citation>
    <scope>NUCLEOTIDE SEQUENCE [LARGE SCALE GENOMIC DNA]</scope>
    <source>
        <strain evidence="2">Z-7115</strain>
    </source>
</reference>
<dbReference type="Proteomes" id="UP001246244">
    <property type="component" value="Unassembled WGS sequence"/>
</dbReference>
<proteinExistence type="predicted"/>
<sequence length="93" mass="10555">MNNCPLHPVYPHILVCPEDKEQKCGVAKTIRVRISAEFPGMLKMGGLTTREYAAKKKWDNMTPAEQAARKNKMAFVRSHIEAKDMDRELPQSA</sequence>
<dbReference type="RefSeq" id="WP_310577219.1">
    <property type="nucleotide sequence ID" value="NZ_JAVKPK010000102.1"/>
</dbReference>